<protein>
    <submittedName>
        <fullName evidence="1">Uncharacterized protein</fullName>
    </submittedName>
</protein>
<evidence type="ECO:0000313" key="2">
    <source>
        <dbReference type="Proteomes" id="UP000019184"/>
    </source>
</evidence>
<accession>A0A7U7J363</accession>
<evidence type="ECO:0000313" key="1">
    <source>
        <dbReference type="EMBL" id="CDH44017.1"/>
    </source>
</evidence>
<sequence length="81" mass="9243">MIDISFEINGRRVDPHRMQDALEGAVLQSVKEKITSKIRNIRDQKTGLPPKIRVKGTSIRNLSFDIEGSEEVIKLVKEKLK</sequence>
<keyword evidence="2" id="KW-1185">Reference proteome</keyword>
<dbReference type="OrthoDB" id="7064950at2"/>
<gene>
    <name evidence="1" type="ORF">BN874_1410005</name>
</gene>
<dbReference type="AlphaFoldDB" id="A0A7U7J363"/>
<name>A0A7U7J363_9GAMM</name>
<organism evidence="1 2">
    <name type="scientific">Candidatus Contendobacter odensis Run_B_J11</name>
    <dbReference type="NCBI Taxonomy" id="1400861"/>
    <lineage>
        <taxon>Bacteria</taxon>
        <taxon>Pseudomonadati</taxon>
        <taxon>Pseudomonadota</taxon>
        <taxon>Gammaproteobacteria</taxon>
        <taxon>Candidatus Competibacteraceae</taxon>
        <taxon>Candidatus Contendibacter</taxon>
    </lineage>
</organism>
<dbReference type="EMBL" id="CBTK010000048">
    <property type="protein sequence ID" value="CDH44017.1"/>
    <property type="molecule type" value="Genomic_DNA"/>
</dbReference>
<proteinExistence type="predicted"/>
<dbReference type="Proteomes" id="UP000019184">
    <property type="component" value="Unassembled WGS sequence"/>
</dbReference>
<reference evidence="1 2" key="1">
    <citation type="journal article" date="2014" name="ISME J.">
        <title>Candidatus Competibacter-lineage genomes retrieved from metagenomes reveal functional metabolic diversity.</title>
        <authorList>
            <person name="McIlroy S.J."/>
            <person name="Albertsen M."/>
            <person name="Andresen E.K."/>
            <person name="Saunders A.M."/>
            <person name="Kristiansen R."/>
            <person name="Stokholm-Bjerregaard M."/>
            <person name="Nielsen K.L."/>
            <person name="Nielsen P.H."/>
        </authorList>
    </citation>
    <scope>NUCLEOTIDE SEQUENCE [LARGE SCALE GENOMIC DNA]</scope>
    <source>
        <strain evidence="1 2">Run_B_J11</strain>
    </source>
</reference>
<dbReference type="RefSeq" id="WP_034431135.1">
    <property type="nucleotide sequence ID" value="NZ_CBTK010000048.1"/>
</dbReference>
<comment type="caution">
    <text evidence="1">The sequence shown here is derived from an EMBL/GenBank/DDBJ whole genome shotgun (WGS) entry which is preliminary data.</text>
</comment>